<dbReference type="EMBL" id="SRLO01000170">
    <property type="protein sequence ID" value="TNN69901.1"/>
    <property type="molecule type" value="Genomic_DNA"/>
</dbReference>
<reference evidence="1 2" key="1">
    <citation type="submission" date="2019-03" db="EMBL/GenBank/DDBJ databases">
        <title>First draft genome of Liparis tanakae, snailfish: a comprehensive survey of snailfish specific genes.</title>
        <authorList>
            <person name="Kim W."/>
            <person name="Song I."/>
            <person name="Jeong J.-H."/>
            <person name="Kim D."/>
            <person name="Kim S."/>
            <person name="Ryu S."/>
            <person name="Song J.Y."/>
            <person name="Lee S.K."/>
        </authorList>
    </citation>
    <scope>NUCLEOTIDE SEQUENCE [LARGE SCALE GENOMIC DNA]</scope>
    <source>
        <tissue evidence="1">Muscle</tissue>
    </source>
</reference>
<protein>
    <submittedName>
        <fullName evidence="1">Uncharacterized protein</fullName>
    </submittedName>
</protein>
<comment type="caution">
    <text evidence="1">The sequence shown here is derived from an EMBL/GenBank/DDBJ whole genome shotgun (WGS) entry which is preliminary data.</text>
</comment>
<dbReference type="AlphaFoldDB" id="A0A4Z2HWE0"/>
<name>A0A4Z2HWE0_9TELE</name>
<proteinExistence type="predicted"/>
<gene>
    <name evidence="1" type="ORF">EYF80_019969</name>
</gene>
<accession>A0A4Z2HWE0</accession>
<organism evidence="1 2">
    <name type="scientific">Liparis tanakae</name>
    <name type="common">Tanaka's snailfish</name>
    <dbReference type="NCBI Taxonomy" id="230148"/>
    <lineage>
        <taxon>Eukaryota</taxon>
        <taxon>Metazoa</taxon>
        <taxon>Chordata</taxon>
        <taxon>Craniata</taxon>
        <taxon>Vertebrata</taxon>
        <taxon>Euteleostomi</taxon>
        <taxon>Actinopterygii</taxon>
        <taxon>Neopterygii</taxon>
        <taxon>Teleostei</taxon>
        <taxon>Neoteleostei</taxon>
        <taxon>Acanthomorphata</taxon>
        <taxon>Eupercaria</taxon>
        <taxon>Perciformes</taxon>
        <taxon>Cottioidei</taxon>
        <taxon>Cottales</taxon>
        <taxon>Liparidae</taxon>
        <taxon>Liparis</taxon>
    </lineage>
</organism>
<evidence type="ECO:0000313" key="2">
    <source>
        <dbReference type="Proteomes" id="UP000314294"/>
    </source>
</evidence>
<sequence length="141" mass="15890">MSDVTDFTLELARPSLPLQLSSCETRDMTTHSFFKRTFSYAHNGKTFVNMIQKLTSSFSPLQLFSCSFKFCRSFIACRLAMELPLCDGAVPLLDVLFGLGMELNLVNELLLLQVGLLQILCSFIQSNLFGKQNKRVFSKTS</sequence>
<evidence type="ECO:0000313" key="1">
    <source>
        <dbReference type="EMBL" id="TNN69901.1"/>
    </source>
</evidence>
<keyword evidence="2" id="KW-1185">Reference proteome</keyword>
<dbReference type="Proteomes" id="UP000314294">
    <property type="component" value="Unassembled WGS sequence"/>
</dbReference>